<feature type="compositionally biased region" description="Polar residues" evidence="1">
    <location>
        <begin position="279"/>
        <end position="288"/>
    </location>
</feature>
<dbReference type="GO" id="GO:0003824">
    <property type="term" value="F:catalytic activity"/>
    <property type="evidence" value="ECO:0007669"/>
    <property type="project" value="InterPro"/>
</dbReference>
<keyword evidence="3" id="KW-1185">Reference proteome</keyword>
<dbReference type="SUPFAM" id="SSF75708">
    <property type="entry name" value="Chemotaxis phosphatase CheZ"/>
    <property type="match status" value="1"/>
</dbReference>
<dbReference type="InterPro" id="IPR007439">
    <property type="entry name" value="Chemotax_Pase_CheZ"/>
</dbReference>
<protein>
    <submittedName>
        <fullName evidence="2">Putative chemotaxis phosphatase, CheZ</fullName>
    </submittedName>
</protein>
<reference evidence="2 3" key="1">
    <citation type="journal article" date="2009" name="Stand. Genomic Sci.">
        <title>Complete genome sequence of Rhodothermus marinus type strain (R-10).</title>
        <authorList>
            <person name="Nolan M."/>
            <person name="Tindall B.J."/>
            <person name="Pomrenke H."/>
            <person name="Lapidus A."/>
            <person name="Copeland A."/>
            <person name="Glavina Del Rio T."/>
            <person name="Lucas S."/>
            <person name="Chen F."/>
            <person name="Tice H."/>
            <person name="Cheng J.F."/>
            <person name="Saunders E."/>
            <person name="Han C."/>
            <person name="Bruce D."/>
            <person name="Goodwin L."/>
            <person name="Chain P."/>
            <person name="Pitluck S."/>
            <person name="Ovchinikova G."/>
            <person name="Pati A."/>
            <person name="Ivanova N."/>
            <person name="Mavromatis K."/>
            <person name="Chen A."/>
            <person name="Palaniappan K."/>
            <person name="Land M."/>
            <person name="Hauser L."/>
            <person name="Chang Y.J."/>
            <person name="Jeffries C.D."/>
            <person name="Brettin T."/>
            <person name="Goker M."/>
            <person name="Bristow J."/>
            <person name="Eisen J.A."/>
            <person name="Markowitz V."/>
            <person name="Hugenholtz P."/>
            <person name="Kyrpides N.C."/>
            <person name="Klenk H.P."/>
            <person name="Detter J.C."/>
        </authorList>
    </citation>
    <scope>NUCLEOTIDE SEQUENCE [LARGE SCALE GENOMIC DNA]</scope>
    <source>
        <strain evidence="3">ATCC 43812 / DSM 4252 / R-10</strain>
    </source>
</reference>
<proteinExistence type="predicted"/>
<dbReference type="EMBL" id="CP001807">
    <property type="protein sequence ID" value="ACY47672.1"/>
    <property type="molecule type" value="Genomic_DNA"/>
</dbReference>
<evidence type="ECO:0000313" key="2">
    <source>
        <dbReference type="EMBL" id="ACY47672.1"/>
    </source>
</evidence>
<accession>D0MGB6</accession>
<evidence type="ECO:0000256" key="1">
    <source>
        <dbReference type="SAM" id="MobiDB-lite"/>
    </source>
</evidence>
<dbReference type="Pfam" id="PF04344">
    <property type="entry name" value="CheZ"/>
    <property type="match status" value="1"/>
</dbReference>
<dbReference type="HOGENOM" id="CLU_826050_0_0_10"/>
<dbReference type="KEGG" id="rmr:Rmar_0774"/>
<feature type="region of interest" description="Disordered" evidence="1">
    <location>
        <begin position="244"/>
        <end position="336"/>
    </location>
</feature>
<dbReference type="eggNOG" id="COG3143">
    <property type="taxonomic scope" value="Bacteria"/>
</dbReference>
<name>D0MGB6_RHOM4</name>
<dbReference type="AlphaFoldDB" id="D0MGB6"/>
<dbReference type="Gene3D" id="1.10.287.500">
    <property type="entry name" value="Helix hairpin bin"/>
    <property type="match status" value="1"/>
</dbReference>
<gene>
    <name evidence="2" type="ordered locus">Rmar_0774</name>
</gene>
<sequence>MTTNHIQELLSKLNELRAVFILGQRAIPFIEEVVYFLREISPLLSEVNDSLAESTRKMPRASSQLKSVTQATEMATTEILDLIDVVLNDLDTFRKSWAAAPEALQTLQSQEEQLWQPLPESWNERLQTLLEERRQHYATLQAMLESQQQLVDSLRDRMNRIMMALQVQDITAQQLAAVNHLIESVRYRMAQLIRRLGSEVLDDLELPRQLFAEGTFDPHARYDRDGRRQQQVDALVDALQHNASLPEDGESTGPASQDEIDALFSGNSTPASQDEIDSLFSSGTPTSQDEIDALFGGGSTPASQDEIDALFGGGSTPASQDEIDALFNPKRNDSNS</sequence>
<organism evidence="2 3">
    <name type="scientific">Rhodothermus marinus (strain ATCC 43812 / DSM 4252 / R-10)</name>
    <name type="common">Rhodothermus obamensis</name>
    <dbReference type="NCBI Taxonomy" id="518766"/>
    <lineage>
        <taxon>Bacteria</taxon>
        <taxon>Pseudomonadati</taxon>
        <taxon>Rhodothermota</taxon>
        <taxon>Rhodothermia</taxon>
        <taxon>Rhodothermales</taxon>
        <taxon>Rhodothermaceae</taxon>
        <taxon>Rhodothermus</taxon>
    </lineage>
</organism>
<dbReference type="GO" id="GO:0009288">
    <property type="term" value="C:bacterial-type flagellum"/>
    <property type="evidence" value="ECO:0007669"/>
    <property type="project" value="InterPro"/>
</dbReference>
<dbReference type="RefSeq" id="WP_012843284.1">
    <property type="nucleotide sequence ID" value="NC_013501.1"/>
</dbReference>
<dbReference type="Proteomes" id="UP000002221">
    <property type="component" value="Chromosome"/>
</dbReference>
<evidence type="ECO:0000313" key="3">
    <source>
        <dbReference type="Proteomes" id="UP000002221"/>
    </source>
</evidence>
<dbReference type="STRING" id="518766.Rmar_0774"/>
<dbReference type="GO" id="GO:0050920">
    <property type="term" value="P:regulation of chemotaxis"/>
    <property type="evidence" value="ECO:0007669"/>
    <property type="project" value="InterPro"/>
</dbReference>
<dbReference type="OrthoDB" id="9786400at2"/>